<evidence type="ECO:0000313" key="1">
    <source>
        <dbReference type="EMBL" id="DAE22795.1"/>
    </source>
</evidence>
<dbReference type="EMBL" id="BK015739">
    <property type="protein sequence ID" value="DAE22795.1"/>
    <property type="molecule type" value="Genomic_DNA"/>
</dbReference>
<accession>A0A8S5QVA8</accession>
<protein>
    <submittedName>
        <fullName evidence="1">Uncharacterized protein</fullName>
    </submittedName>
</protein>
<sequence length="129" mass="15071">MRKRPLRLEKYGISQNRYGELYYFCKQYEEMRQKLSNARGLDAVSNDGMPHGNGISDPTARKADAAIKLSEDIRIIEDTAKEVDPMNWKTLLKNIIAETPYEHMVVYCGRRQFYDARIKFFCLLNDKKG</sequence>
<name>A0A8S5QVA8_9CAUD</name>
<reference evidence="1" key="1">
    <citation type="journal article" date="2021" name="Proc. Natl. Acad. Sci. U.S.A.">
        <title>A Catalog of Tens of Thousands of Viruses from Human Metagenomes Reveals Hidden Associations with Chronic Diseases.</title>
        <authorList>
            <person name="Tisza M.J."/>
            <person name="Buck C.B."/>
        </authorList>
    </citation>
    <scope>NUCLEOTIDE SEQUENCE</scope>
    <source>
        <strain evidence="1">Ct2hZ16</strain>
    </source>
</reference>
<proteinExistence type="predicted"/>
<organism evidence="1">
    <name type="scientific">Siphoviridae sp. ct2hZ16</name>
    <dbReference type="NCBI Taxonomy" id="2826276"/>
    <lineage>
        <taxon>Viruses</taxon>
        <taxon>Duplodnaviria</taxon>
        <taxon>Heunggongvirae</taxon>
        <taxon>Uroviricota</taxon>
        <taxon>Caudoviricetes</taxon>
    </lineage>
</organism>